<dbReference type="InterPro" id="IPR001128">
    <property type="entry name" value="Cyt_P450"/>
</dbReference>
<feature type="compositionally biased region" description="Basic and acidic residues" evidence="15">
    <location>
        <begin position="425"/>
        <end position="439"/>
    </location>
</feature>
<evidence type="ECO:0000256" key="12">
    <source>
        <dbReference type="ARBA" id="ARBA00023136"/>
    </source>
</evidence>
<evidence type="ECO:0000256" key="8">
    <source>
        <dbReference type="ARBA" id="ARBA00022989"/>
    </source>
</evidence>
<gene>
    <name evidence="17" type="ORF">PDIGIT_LOCUS7350</name>
</gene>
<evidence type="ECO:0000313" key="17">
    <source>
        <dbReference type="EMBL" id="CAI6334293.1"/>
    </source>
</evidence>
<feature type="transmembrane region" description="Helical" evidence="16">
    <location>
        <begin position="20"/>
        <end position="37"/>
    </location>
</feature>
<dbReference type="OrthoDB" id="1844152at2759"/>
<dbReference type="InterPro" id="IPR002403">
    <property type="entry name" value="Cyt_P450_E_grp-IV"/>
</dbReference>
<dbReference type="GO" id="GO:0020037">
    <property type="term" value="F:heme binding"/>
    <property type="evidence" value="ECO:0007669"/>
    <property type="project" value="InterPro"/>
</dbReference>
<dbReference type="Pfam" id="PF00067">
    <property type="entry name" value="p450"/>
    <property type="match status" value="1"/>
</dbReference>
<comment type="subcellular location">
    <subcellularLocation>
        <location evidence="2">Membrane</location>
    </subcellularLocation>
</comment>
<evidence type="ECO:0000256" key="11">
    <source>
        <dbReference type="ARBA" id="ARBA00023033"/>
    </source>
</evidence>
<dbReference type="CDD" id="cd11041">
    <property type="entry name" value="CYP503A1-like"/>
    <property type="match status" value="1"/>
</dbReference>
<dbReference type="AlphaFoldDB" id="A0A9W4XJV9"/>
<dbReference type="PANTHER" id="PTHR46206:SF5">
    <property type="entry name" value="P450, PUTATIVE (EUROFUNG)-RELATED"/>
    <property type="match status" value="1"/>
</dbReference>
<keyword evidence="6 16" id="KW-0812">Transmembrane</keyword>
<sequence length="515" mass="59176">MYSLRFTTMALSRLADFPSAVNLALCLIASMLIIAVANRPNLIYRSFERRGTQPFRWSPIHKVVREGYHEIIKKTGRPFVVRWWAKDYIIMPPKYLNDVRGAGWQHLSFFANISSALHLYTSVGDLYTAESSQRMVDIVKRKLNPQIPHLTADLVEEIEFSLDKLLGDCSEWKHTKAMALMAELTHRTATRVLISKKACRDELFIRKSMSLLESIFITALVIAKLPLGPLLGILAWPLGILHRRKLYTAMELLRPIVDERIQENVRTKDSDRHDAIQWTLELFPQPANLEQKDRLLKELLHNLWAGSSAPGGMMTEIIWNLLLHRDYVPELREEIEGAINQYGWTEKMVNSLHLLDSFIRETNRLSSTGSITCVRTVVDKPFQFSDGLILPAGTRFGFPSQAIQDDNQALSNSSQFDGFRHANKNGREQSETDGDRRDSASSVDTHYLPWGYGNHVCPGRFFAVRLMKLVIAKLLLDYDIEWDRKMQDRPRPVHIEGQFVPNMSQKIALKKRIRD</sequence>
<evidence type="ECO:0000256" key="3">
    <source>
        <dbReference type="ARBA" id="ARBA00004685"/>
    </source>
</evidence>
<accession>A0A9W4XJV9</accession>
<dbReference type="EMBL" id="CAOQHR010000004">
    <property type="protein sequence ID" value="CAI6334293.1"/>
    <property type="molecule type" value="Genomic_DNA"/>
</dbReference>
<proteinExistence type="inferred from homology"/>
<name>A0A9W4XJV9_9PLEO</name>
<evidence type="ECO:0000256" key="9">
    <source>
        <dbReference type="ARBA" id="ARBA00023002"/>
    </source>
</evidence>
<dbReference type="GO" id="GO:0004497">
    <property type="term" value="F:monooxygenase activity"/>
    <property type="evidence" value="ECO:0007669"/>
    <property type="project" value="UniProtKB-KW"/>
</dbReference>
<evidence type="ECO:0000256" key="5">
    <source>
        <dbReference type="ARBA" id="ARBA00022617"/>
    </source>
</evidence>
<reference evidence="17" key="1">
    <citation type="submission" date="2023-01" db="EMBL/GenBank/DDBJ databases">
        <authorList>
            <person name="Van Ghelder C."/>
            <person name="Rancurel C."/>
        </authorList>
    </citation>
    <scope>NUCLEOTIDE SEQUENCE</scope>
    <source>
        <strain evidence="17">CNCM I-4278</strain>
    </source>
</reference>
<evidence type="ECO:0000256" key="13">
    <source>
        <dbReference type="PIRSR" id="PIRSR602403-1"/>
    </source>
</evidence>
<evidence type="ECO:0000256" key="14">
    <source>
        <dbReference type="RuleBase" id="RU000461"/>
    </source>
</evidence>
<feature type="transmembrane region" description="Helical" evidence="16">
    <location>
        <begin position="215"/>
        <end position="238"/>
    </location>
</feature>
<keyword evidence="12 16" id="KW-0472">Membrane</keyword>
<dbReference type="Proteomes" id="UP001152607">
    <property type="component" value="Unassembled WGS sequence"/>
</dbReference>
<comment type="cofactor">
    <cofactor evidence="1 13">
        <name>heme</name>
        <dbReference type="ChEBI" id="CHEBI:30413"/>
    </cofactor>
</comment>
<evidence type="ECO:0000256" key="15">
    <source>
        <dbReference type="SAM" id="MobiDB-lite"/>
    </source>
</evidence>
<dbReference type="GO" id="GO:0016020">
    <property type="term" value="C:membrane"/>
    <property type="evidence" value="ECO:0007669"/>
    <property type="project" value="UniProtKB-SubCell"/>
</dbReference>
<keyword evidence="5 13" id="KW-0349">Heme</keyword>
<dbReference type="PROSITE" id="PS00086">
    <property type="entry name" value="CYTOCHROME_P450"/>
    <property type="match status" value="1"/>
</dbReference>
<dbReference type="InterPro" id="IPR017972">
    <property type="entry name" value="Cyt_P450_CS"/>
</dbReference>
<dbReference type="InterPro" id="IPR036396">
    <property type="entry name" value="Cyt_P450_sf"/>
</dbReference>
<evidence type="ECO:0000313" key="18">
    <source>
        <dbReference type="Proteomes" id="UP001152607"/>
    </source>
</evidence>
<evidence type="ECO:0000256" key="10">
    <source>
        <dbReference type="ARBA" id="ARBA00023004"/>
    </source>
</evidence>
<evidence type="ECO:0000256" key="2">
    <source>
        <dbReference type="ARBA" id="ARBA00004370"/>
    </source>
</evidence>
<dbReference type="PRINTS" id="PR00465">
    <property type="entry name" value="EP450IV"/>
</dbReference>
<evidence type="ECO:0008006" key="19">
    <source>
        <dbReference type="Google" id="ProtNLM"/>
    </source>
</evidence>
<evidence type="ECO:0000256" key="4">
    <source>
        <dbReference type="ARBA" id="ARBA00010617"/>
    </source>
</evidence>
<evidence type="ECO:0000256" key="6">
    <source>
        <dbReference type="ARBA" id="ARBA00022692"/>
    </source>
</evidence>
<keyword evidence="8 16" id="KW-1133">Transmembrane helix</keyword>
<dbReference type="GO" id="GO:0005506">
    <property type="term" value="F:iron ion binding"/>
    <property type="evidence" value="ECO:0007669"/>
    <property type="project" value="InterPro"/>
</dbReference>
<evidence type="ECO:0000256" key="16">
    <source>
        <dbReference type="SAM" id="Phobius"/>
    </source>
</evidence>
<feature type="binding site" description="axial binding residue" evidence="13">
    <location>
        <position position="457"/>
    </location>
    <ligand>
        <name>heme</name>
        <dbReference type="ChEBI" id="CHEBI:30413"/>
    </ligand>
    <ligandPart>
        <name>Fe</name>
        <dbReference type="ChEBI" id="CHEBI:18248"/>
    </ligandPart>
</feature>
<comment type="similarity">
    <text evidence="4 14">Belongs to the cytochrome P450 family.</text>
</comment>
<dbReference type="SUPFAM" id="SSF48264">
    <property type="entry name" value="Cytochrome P450"/>
    <property type="match status" value="1"/>
</dbReference>
<protein>
    <recommendedName>
        <fullName evidence="19">Cytochrome P450</fullName>
    </recommendedName>
</protein>
<keyword evidence="11 14" id="KW-0503">Monooxygenase</keyword>
<evidence type="ECO:0000256" key="7">
    <source>
        <dbReference type="ARBA" id="ARBA00022723"/>
    </source>
</evidence>
<dbReference type="GO" id="GO:0016705">
    <property type="term" value="F:oxidoreductase activity, acting on paired donors, with incorporation or reduction of molecular oxygen"/>
    <property type="evidence" value="ECO:0007669"/>
    <property type="project" value="InterPro"/>
</dbReference>
<keyword evidence="10 13" id="KW-0408">Iron</keyword>
<dbReference type="PANTHER" id="PTHR46206">
    <property type="entry name" value="CYTOCHROME P450"/>
    <property type="match status" value="1"/>
</dbReference>
<keyword evidence="18" id="KW-1185">Reference proteome</keyword>
<dbReference type="Gene3D" id="1.10.630.10">
    <property type="entry name" value="Cytochrome P450"/>
    <property type="match status" value="1"/>
</dbReference>
<keyword evidence="7 13" id="KW-0479">Metal-binding</keyword>
<comment type="pathway">
    <text evidence="3">Mycotoxin biosynthesis.</text>
</comment>
<feature type="region of interest" description="Disordered" evidence="15">
    <location>
        <begin position="414"/>
        <end position="442"/>
    </location>
</feature>
<keyword evidence="9 14" id="KW-0560">Oxidoreductase</keyword>
<organism evidence="17 18">
    <name type="scientific">Periconia digitata</name>
    <dbReference type="NCBI Taxonomy" id="1303443"/>
    <lineage>
        <taxon>Eukaryota</taxon>
        <taxon>Fungi</taxon>
        <taxon>Dikarya</taxon>
        <taxon>Ascomycota</taxon>
        <taxon>Pezizomycotina</taxon>
        <taxon>Dothideomycetes</taxon>
        <taxon>Pleosporomycetidae</taxon>
        <taxon>Pleosporales</taxon>
        <taxon>Massarineae</taxon>
        <taxon>Periconiaceae</taxon>
        <taxon>Periconia</taxon>
    </lineage>
</organism>
<evidence type="ECO:0000256" key="1">
    <source>
        <dbReference type="ARBA" id="ARBA00001971"/>
    </source>
</evidence>
<comment type="caution">
    <text evidence="17">The sequence shown here is derived from an EMBL/GenBank/DDBJ whole genome shotgun (WGS) entry which is preliminary data.</text>
</comment>